<evidence type="ECO:0000313" key="2">
    <source>
        <dbReference type="EMBL" id="KAF4626262.1"/>
    </source>
</evidence>
<dbReference type="Proteomes" id="UP000566819">
    <property type="component" value="Unassembled WGS sequence"/>
</dbReference>
<comment type="caution">
    <text evidence="2">The sequence shown here is derived from an EMBL/GenBank/DDBJ whole genome shotgun (WGS) entry which is preliminary data.</text>
</comment>
<dbReference type="Gene3D" id="2.120.10.70">
    <property type="entry name" value="Fucose-specific lectin"/>
    <property type="match status" value="1"/>
</dbReference>
<dbReference type="OrthoDB" id="3029913at2759"/>
<proteinExistence type="predicted"/>
<accession>A0A8H4VXW0</accession>
<name>A0A8H4VXW0_9HELO</name>
<protein>
    <submittedName>
        <fullName evidence="2">Uncharacterized protein</fullName>
    </submittedName>
</protein>
<gene>
    <name evidence="2" type="ORF">G7Y89_g11897</name>
</gene>
<feature type="compositionally biased region" description="Basic and acidic residues" evidence="1">
    <location>
        <begin position="859"/>
        <end position="869"/>
    </location>
</feature>
<evidence type="ECO:0000256" key="1">
    <source>
        <dbReference type="SAM" id="MobiDB-lite"/>
    </source>
</evidence>
<evidence type="ECO:0000313" key="3">
    <source>
        <dbReference type="Proteomes" id="UP000566819"/>
    </source>
</evidence>
<organism evidence="2 3">
    <name type="scientific">Cudoniella acicularis</name>
    <dbReference type="NCBI Taxonomy" id="354080"/>
    <lineage>
        <taxon>Eukaryota</taxon>
        <taxon>Fungi</taxon>
        <taxon>Dikarya</taxon>
        <taxon>Ascomycota</taxon>
        <taxon>Pezizomycotina</taxon>
        <taxon>Leotiomycetes</taxon>
        <taxon>Helotiales</taxon>
        <taxon>Tricladiaceae</taxon>
        <taxon>Cudoniella</taxon>
    </lineage>
</organism>
<keyword evidence="3" id="KW-1185">Reference proteome</keyword>
<reference evidence="2 3" key="1">
    <citation type="submission" date="2020-03" db="EMBL/GenBank/DDBJ databases">
        <title>Draft Genome Sequence of Cudoniella acicularis.</title>
        <authorList>
            <person name="Buettner E."/>
            <person name="Kellner H."/>
        </authorList>
    </citation>
    <scope>NUCLEOTIDE SEQUENCE [LARGE SCALE GENOMIC DNA]</scope>
    <source>
        <strain evidence="2 3">DSM 108380</strain>
    </source>
</reference>
<feature type="region of interest" description="Disordered" evidence="1">
    <location>
        <begin position="859"/>
        <end position="911"/>
    </location>
</feature>
<dbReference type="EMBL" id="JAAMPI010001188">
    <property type="protein sequence ID" value="KAF4626262.1"/>
    <property type="molecule type" value="Genomic_DNA"/>
</dbReference>
<sequence length="1817" mass="197910">MQSYSRSHYYPALGDRVPDRLLTANVDSADQLPPEATRVWSFQEPALLPGDYALTVSQTVQLPASTGGQVPPPENLSIPDKLLHVLGPKFSLNDPADLHSVHPAAGHSAPARTLAHVVLGHPTVPWERDVSTSGGQAVGFNRLPWLGVLSFTEDELLLSDAPFEKLGFDLKDGDQPSGLGAISTVAKRLDALKAKIASTLTLTPPGPDRDFADDDKVSMLLLEPGLFKDMFSIYDANNKRKWNEHADLSRFAMLAHALETHGGFMASTYANKTPSPQPKFSVVMSARTGPSNISAPTRIISHLISLDGLEKLDISNPATEYVGLVSLQAWDWMAMPEESVDFAAVMSSLGQTVKPLAADYDDKLMAPRDGEQAPPDEAISWIKAKFEAGFVLKRHTTMSGEQTQSLLRGPMVPLRSSTKVDGVKPFSLYGEGLEYVDKDTGIPVMSYKAAWALGRSMVMADRALTSSFLRLRGRVHAEAVRRVKSKSLMKGGNKMFVNNPQDLLGSLENVVDQLEKNHTTKGLWDLRSGANRWTRSNDEAASLPARLLSSDSTSYTLTEYLDEVHLVMLQFFGFESKDEAYQPTPARPIDADAAAIRAWALDRLMLAGIPLHSLILEPSMLPRESIRTFFVDNCWIDFLVDGGLSVANHYARDDDALRRAIKECINKYLDTPVADGPSTGIKPQLPRWGFFMRSVAVSGCPDLKVEAPLPPGSPANLKEVLYMQKLAPDVLVCLFDRCPGDGTLTKVIIAQPHHQQGYELGGRLEAEKVEVYYRVVPKAIGQPAPDPKIVPFFAKDGTAVYDFKTRTIRPDAYMTKYFASMQGSQGFEWPDQSKPPSSLLATQLWSTNLRLELTVKGDQQKGVGDDASKPLRFSTGCRPDQKPGVIKTTQPPNTPTTPSRAPPSKVSLPTGPRRQILQVNSPSVFSAEQATSKSAETIIEKLQQDVLPHQQLPAQANCKLIYEPGNNTNSLYATSSPNDLVFQLSADASSGIPREVEVRIPIALSSNVYPPGVKNGSSQGFLMLEGTANTAHVPVIEDTSVDRYWKMTGRIAQGSLYDINTASPPSAGLPVPPQADPIVMLAISIKPRFSSLPSLIKAFNVSLLLRKVNLNLPPENAPSTTRQQLPSRAVRFDVLWHQSQTATSVRTTDVVIRPAVVATIASVKSVIGQGDIERLTMRFALSCLPPPGAQVRVKVIGLGYGDDIPLNERIYKPSLPETPVDNPFVFECTQDLRTQGPVRITATVTDNAWMTAFGPESAEYFPLKRVYKPNLNVILCWKDNKMHLFWAPTRQDQVPFNVTPQTTRPKRIEYATVPGTQGYCELPDLAGPQSAATATEMHFIATFQSDKSPGRCIPYPDYIHVSLPPTPPPLPFTTRRSVPGTPFAANSQLSSMTYLRGQVNAAWDSELWYCSGSRNFTGVRVRRDEGQLIEGGDQNGPAISANFADCAGALVPFYVGSRPDSSNYFMIAWVGSDGSVSVSFRQNRQVYFLDDKPEDWTTLNIAPAGSASVAGGGSIDASALGEVDDGDRKPPSEAVLWWVGPRGELYGRRCRVGNGQQPEWVPLKNNSTTGDMIKPAGSLRMPPSPSPPSKLAQIAAAFGPPRTWLVFWISSAGDLMFTQSKTDGSVRENMVARRVRAGPSTALVARYHVVRNGKMGMSVAWVSEDGAVYNVYTAGNPWDDIQGPEKWIQVSASLSGTGYGLTTPGAAHPATDLCIIGGPADASLGVVFVGVDGSLNVVTRRWVDEWQMDSSSWSVLATKGPQKGARLRLAVAGPALGRGVTDVFFWIDDNKLGQLGVDLSATGYEPSKEAYSSPRFR</sequence>